<dbReference type="Proteomes" id="UP001637996">
    <property type="component" value="Unassembled WGS sequence"/>
</dbReference>
<evidence type="ECO:0000256" key="13">
    <source>
        <dbReference type="SAM" id="Phobius"/>
    </source>
</evidence>
<dbReference type="NCBIfam" id="TIGR00797">
    <property type="entry name" value="matE"/>
    <property type="match status" value="1"/>
</dbReference>
<accession>A0ABW9M9H7</accession>
<keyword evidence="7" id="KW-1003">Cell membrane</keyword>
<dbReference type="RefSeq" id="WP_410031525.1">
    <property type="nucleotide sequence ID" value="NZ_JBGMEI010000007.1"/>
</dbReference>
<evidence type="ECO:0000256" key="9">
    <source>
        <dbReference type="ARBA" id="ARBA00022989"/>
    </source>
</evidence>
<feature type="transmembrane region" description="Helical" evidence="13">
    <location>
        <begin position="20"/>
        <end position="40"/>
    </location>
</feature>
<reference evidence="14 15" key="1">
    <citation type="journal article" date="2025" name="Anaerobe">
        <title>Description of Anaerococcus kampingiae sp. nov., Anaerococcus groningensis sp. nov., Anaerococcus martiniensis sp. nov., and Anaerococcus cruorum sp. nov., isolated from human clinical specimens.</title>
        <authorList>
            <person name="Boiten K.E."/>
            <person name="Meijer J."/>
            <person name="van Wezel E.M."/>
            <person name="Veloo A.C.M."/>
        </authorList>
    </citation>
    <scope>NUCLEOTIDE SEQUENCE [LARGE SCALE GENOMIC DNA]</scope>
    <source>
        <strain evidence="14 15">ENR0831</strain>
    </source>
</reference>
<dbReference type="InterPro" id="IPR002528">
    <property type="entry name" value="MATE_fam"/>
</dbReference>
<evidence type="ECO:0000256" key="8">
    <source>
        <dbReference type="ARBA" id="ARBA00022692"/>
    </source>
</evidence>
<evidence type="ECO:0000256" key="12">
    <source>
        <dbReference type="ARBA" id="ARBA00031636"/>
    </source>
</evidence>
<keyword evidence="11 13" id="KW-0472">Membrane</keyword>
<feature type="transmembrane region" description="Helical" evidence="13">
    <location>
        <begin position="394"/>
        <end position="415"/>
    </location>
</feature>
<keyword evidence="15" id="KW-1185">Reference proteome</keyword>
<feature type="transmembrane region" description="Helical" evidence="13">
    <location>
        <begin position="290"/>
        <end position="312"/>
    </location>
</feature>
<evidence type="ECO:0000313" key="14">
    <source>
        <dbReference type="EMBL" id="MFO3665845.1"/>
    </source>
</evidence>
<dbReference type="Pfam" id="PF01554">
    <property type="entry name" value="MatE"/>
    <property type="match status" value="2"/>
</dbReference>
<feature type="transmembrane region" description="Helical" evidence="13">
    <location>
        <begin position="139"/>
        <end position="156"/>
    </location>
</feature>
<feature type="transmembrane region" description="Helical" evidence="13">
    <location>
        <begin position="201"/>
        <end position="220"/>
    </location>
</feature>
<dbReference type="EMBL" id="JBGMEI010000007">
    <property type="protein sequence ID" value="MFO3665845.1"/>
    <property type="molecule type" value="Genomic_DNA"/>
</dbReference>
<proteinExistence type="inferred from homology"/>
<feature type="transmembrane region" description="Helical" evidence="13">
    <location>
        <begin position="93"/>
        <end position="119"/>
    </location>
</feature>
<evidence type="ECO:0000256" key="11">
    <source>
        <dbReference type="ARBA" id="ARBA00023136"/>
    </source>
</evidence>
<dbReference type="PIRSF" id="PIRSF006603">
    <property type="entry name" value="DinF"/>
    <property type="match status" value="1"/>
</dbReference>
<dbReference type="PANTHER" id="PTHR43298:SF2">
    <property type="entry name" value="FMN_FAD EXPORTER YEEO-RELATED"/>
    <property type="match status" value="1"/>
</dbReference>
<evidence type="ECO:0000256" key="6">
    <source>
        <dbReference type="ARBA" id="ARBA00022449"/>
    </source>
</evidence>
<evidence type="ECO:0000256" key="1">
    <source>
        <dbReference type="ARBA" id="ARBA00003408"/>
    </source>
</evidence>
<evidence type="ECO:0000256" key="4">
    <source>
        <dbReference type="ARBA" id="ARBA00020268"/>
    </source>
</evidence>
<dbReference type="PANTHER" id="PTHR43298">
    <property type="entry name" value="MULTIDRUG RESISTANCE PROTEIN NORM-RELATED"/>
    <property type="match status" value="1"/>
</dbReference>
<comment type="similarity">
    <text evidence="3">Belongs to the multi antimicrobial extrusion (MATE) (TC 2.A.66.1) family.</text>
</comment>
<comment type="subcellular location">
    <subcellularLocation>
        <location evidence="2">Cell membrane</location>
        <topology evidence="2">Multi-pass membrane protein</topology>
    </subcellularLocation>
</comment>
<feature type="transmembrane region" description="Helical" evidence="13">
    <location>
        <begin position="177"/>
        <end position="195"/>
    </location>
</feature>
<dbReference type="InterPro" id="IPR050222">
    <property type="entry name" value="MATE_MdtK"/>
</dbReference>
<comment type="caution">
    <text evidence="14">The sequence shown here is derived from an EMBL/GenBank/DDBJ whole genome shotgun (WGS) entry which is preliminary data.</text>
</comment>
<feature type="transmembrane region" description="Helical" evidence="13">
    <location>
        <begin position="363"/>
        <end position="382"/>
    </location>
</feature>
<keyword evidence="8 13" id="KW-0812">Transmembrane</keyword>
<evidence type="ECO:0000256" key="5">
    <source>
        <dbReference type="ARBA" id="ARBA00022448"/>
    </source>
</evidence>
<organism evidence="14 15">
    <name type="scientific">Anaerococcus martiniensis</name>
    <dbReference type="NCBI Taxonomy" id="3115615"/>
    <lineage>
        <taxon>Bacteria</taxon>
        <taxon>Bacillati</taxon>
        <taxon>Bacillota</taxon>
        <taxon>Tissierellia</taxon>
        <taxon>Tissierellales</taxon>
        <taxon>Peptoniphilaceae</taxon>
        <taxon>Anaerococcus</taxon>
    </lineage>
</organism>
<keyword evidence="5" id="KW-0813">Transport</keyword>
<sequence>MEEIQITENKLGTLPIDRLLLEMAIPMVISMLVQSIYNIVDSMFVARVSEDALTAVSIAFPVQNILIAFGVGIGVGSSALLSRFLGENNRDRVGSVAIHGVVISAITYIAFAIIGILFTNSFANAQGQNAAVTTYTKEYTYIVTIFSMGIFFQVLAEKLLQATSLTTYSMITQISGAVINLILDPILIFGLFGFPRLEVKGAAIATVIGQIGGTLIGFYFNKTKNHDIKFTSKKFKFHGDIVKQIFWIGLPSTVMTTIGSIVVFVLNLILKDFGASAIAAFGVMFKFQSFAFLPVFGISNALTTIVSYNYGARKKERIIGSIDLAMKSSFVLMAISVLIMWIFPKQLLGFFNATDSMIEIGVPMMRIVSLSYIVAVPSIVSVGGVFQSLGNWQIAILQSFLRQLIILIPVFYLLSRTGDLNIAWWAFVIAEFLDTILCIWMLKKEIRTKIDILEAPKTVA</sequence>
<evidence type="ECO:0000256" key="2">
    <source>
        <dbReference type="ARBA" id="ARBA00004651"/>
    </source>
</evidence>
<comment type="function">
    <text evidence="1">Multidrug efflux pump.</text>
</comment>
<feature type="transmembrane region" description="Helical" evidence="13">
    <location>
        <begin position="241"/>
        <end position="270"/>
    </location>
</feature>
<keyword evidence="9 13" id="KW-1133">Transmembrane helix</keyword>
<evidence type="ECO:0000256" key="3">
    <source>
        <dbReference type="ARBA" id="ARBA00010199"/>
    </source>
</evidence>
<feature type="transmembrane region" description="Helical" evidence="13">
    <location>
        <begin position="60"/>
        <end position="81"/>
    </location>
</feature>
<gene>
    <name evidence="14" type="ORF">ACCQ41_06260</name>
</gene>
<keyword evidence="6" id="KW-0050">Antiport</keyword>
<evidence type="ECO:0000256" key="7">
    <source>
        <dbReference type="ARBA" id="ARBA00022475"/>
    </source>
</evidence>
<dbReference type="InterPro" id="IPR048279">
    <property type="entry name" value="MdtK-like"/>
</dbReference>
<keyword evidence="10" id="KW-0406">Ion transport</keyword>
<evidence type="ECO:0000313" key="15">
    <source>
        <dbReference type="Proteomes" id="UP001637996"/>
    </source>
</evidence>
<evidence type="ECO:0000256" key="10">
    <source>
        <dbReference type="ARBA" id="ARBA00023065"/>
    </source>
</evidence>
<name>A0ABW9M9H7_9FIRM</name>
<feature type="transmembrane region" description="Helical" evidence="13">
    <location>
        <begin position="421"/>
        <end position="442"/>
    </location>
</feature>
<feature type="transmembrane region" description="Helical" evidence="13">
    <location>
        <begin position="324"/>
        <end position="343"/>
    </location>
</feature>
<protein>
    <recommendedName>
        <fullName evidence="4">Probable multidrug resistance protein NorM</fullName>
    </recommendedName>
    <alternativeName>
        <fullName evidence="12">Multidrug-efflux transporter</fullName>
    </alternativeName>
</protein>